<dbReference type="KEGG" id="ccb:Clocel_2409"/>
<dbReference type="NCBIfam" id="TIGR00099">
    <property type="entry name" value="Cof-subfamily"/>
    <property type="match status" value="1"/>
</dbReference>
<dbReference type="InterPro" id="IPR023214">
    <property type="entry name" value="HAD_sf"/>
</dbReference>
<dbReference type="PANTHER" id="PTHR10000">
    <property type="entry name" value="PHOSPHOSERINE PHOSPHATASE"/>
    <property type="match status" value="1"/>
</dbReference>
<dbReference type="Gene3D" id="3.30.1240.10">
    <property type="match status" value="1"/>
</dbReference>
<dbReference type="Pfam" id="PF08282">
    <property type="entry name" value="Hydrolase_3"/>
    <property type="match status" value="1"/>
</dbReference>
<dbReference type="STRING" id="573061.Clocel_2409"/>
<proteinExistence type="predicted"/>
<dbReference type="Gene3D" id="3.40.50.1000">
    <property type="entry name" value="HAD superfamily/HAD-like"/>
    <property type="match status" value="1"/>
</dbReference>
<protein>
    <submittedName>
        <fullName evidence="1">Cof-like hydrolase</fullName>
    </submittedName>
</protein>
<dbReference type="Proteomes" id="UP000002730">
    <property type="component" value="Chromosome"/>
</dbReference>
<dbReference type="GO" id="GO:0016791">
    <property type="term" value="F:phosphatase activity"/>
    <property type="evidence" value="ECO:0007669"/>
    <property type="project" value="UniProtKB-ARBA"/>
</dbReference>
<reference evidence="1 2" key="1">
    <citation type="submission" date="2010-08" db="EMBL/GenBank/DDBJ databases">
        <title>Complete sequence of Clostridium cellulovorans 743B.</title>
        <authorList>
            <consortium name="US DOE Joint Genome Institute"/>
            <person name="Lucas S."/>
            <person name="Copeland A."/>
            <person name="Lapidus A."/>
            <person name="Cheng J.-F."/>
            <person name="Bruce D."/>
            <person name="Goodwin L."/>
            <person name="Pitluck S."/>
            <person name="Chertkov O."/>
            <person name="Detter J.C."/>
            <person name="Han C."/>
            <person name="Tapia R."/>
            <person name="Land M."/>
            <person name="Hauser L."/>
            <person name="Chang Y.-J."/>
            <person name="Jeffries C."/>
            <person name="Kyrpides N."/>
            <person name="Ivanova N."/>
            <person name="Mikhailova N."/>
            <person name="Hemme C.L."/>
            <person name="Woyke T."/>
        </authorList>
    </citation>
    <scope>NUCLEOTIDE SEQUENCE [LARGE SCALE GENOMIC DNA]</scope>
    <source>
        <strain evidence="2">ATCC 35296 / DSM 3052 / OCM 3 / 743B</strain>
    </source>
</reference>
<dbReference type="SFLD" id="SFLDS00003">
    <property type="entry name" value="Haloacid_Dehalogenase"/>
    <property type="match status" value="1"/>
</dbReference>
<dbReference type="HOGENOM" id="CLU_044146_0_1_9"/>
<dbReference type="SFLD" id="SFLDG01140">
    <property type="entry name" value="C2.B:_Phosphomannomutase_and_P"/>
    <property type="match status" value="1"/>
</dbReference>
<organism evidence="1 2">
    <name type="scientific">Clostridium cellulovorans (strain ATCC 35296 / DSM 3052 / OCM 3 / 743B)</name>
    <dbReference type="NCBI Taxonomy" id="573061"/>
    <lineage>
        <taxon>Bacteria</taxon>
        <taxon>Bacillati</taxon>
        <taxon>Bacillota</taxon>
        <taxon>Clostridia</taxon>
        <taxon>Eubacteriales</taxon>
        <taxon>Clostridiaceae</taxon>
        <taxon>Clostridium</taxon>
    </lineage>
</organism>
<dbReference type="InterPro" id="IPR000150">
    <property type="entry name" value="Cof"/>
</dbReference>
<dbReference type="GO" id="GO:0000287">
    <property type="term" value="F:magnesium ion binding"/>
    <property type="evidence" value="ECO:0007669"/>
    <property type="project" value="TreeGrafter"/>
</dbReference>
<evidence type="ECO:0000313" key="1">
    <source>
        <dbReference type="EMBL" id="ADL52125.1"/>
    </source>
</evidence>
<gene>
    <name evidence="1" type="ordered locus">Clocel_2409</name>
</gene>
<keyword evidence="1" id="KW-0378">Hydrolase</keyword>
<name>D9SPY9_CLOC7</name>
<evidence type="ECO:0000313" key="2">
    <source>
        <dbReference type="Proteomes" id="UP000002730"/>
    </source>
</evidence>
<dbReference type="InterPro" id="IPR006379">
    <property type="entry name" value="HAD-SF_hydro_IIB"/>
</dbReference>
<dbReference type="SUPFAM" id="SSF56784">
    <property type="entry name" value="HAD-like"/>
    <property type="match status" value="1"/>
</dbReference>
<keyword evidence="2" id="KW-1185">Reference proteome</keyword>
<accession>D9SPY9</accession>
<dbReference type="NCBIfam" id="TIGR01484">
    <property type="entry name" value="HAD-SF-IIB"/>
    <property type="match status" value="1"/>
</dbReference>
<dbReference type="AlphaFoldDB" id="D9SPY9"/>
<dbReference type="eggNOG" id="COG0561">
    <property type="taxonomic scope" value="Bacteria"/>
</dbReference>
<dbReference type="PANTHER" id="PTHR10000:SF8">
    <property type="entry name" value="HAD SUPERFAMILY HYDROLASE-LIKE, TYPE 3"/>
    <property type="match status" value="1"/>
</dbReference>
<dbReference type="GO" id="GO:0005829">
    <property type="term" value="C:cytosol"/>
    <property type="evidence" value="ECO:0007669"/>
    <property type="project" value="TreeGrafter"/>
</dbReference>
<dbReference type="InterPro" id="IPR036412">
    <property type="entry name" value="HAD-like_sf"/>
</dbReference>
<sequence>MFDVIALDLDGTLLKNDKTVSEKTIEALKKCEELGKQIVIVTARSPRLEVIRLPAELQREFMIFYNGAKIYQNNKRIYIQNISLDSAESIKDLILRKYAQCKVGFEINNKLYTNFKNDSIFGTTKFETIDLNTFKLEAPTKVLIDMSNIQDINDFKLYLPLDCNLIITDNGKLGQIMAQGVNKLNSLRYILKGLDTSIDRVMFFGDDVNDIELIKECGIGVAMGNAIEKVKDIAKYVTTTNEEDGIAVFLDKFMKNDLY</sequence>
<dbReference type="RefSeq" id="WP_010074422.1">
    <property type="nucleotide sequence ID" value="NC_014393.1"/>
</dbReference>
<dbReference type="OrthoDB" id="9781413at2"/>
<dbReference type="EMBL" id="CP002160">
    <property type="protein sequence ID" value="ADL52125.1"/>
    <property type="molecule type" value="Genomic_DNA"/>
</dbReference>